<dbReference type="InterPro" id="IPR011060">
    <property type="entry name" value="RibuloseP-bd_barrel"/>
</dbReference>
<evidence type="ECO:0000313" key="10">
    <source>
        <dbReference type="Proteomes" id="UP000244978"/>
    </source>
</evidence>
<dbReference type="InterPro" id="IPR001754">
    <property type="entry name" value="OMPdeCOase_dom"/>
</dbReference>
<comment type="caution">
    <text evidence="9">The sequence shown here is derived from an EMBL/GenBank/DDBJ whole genome shotgun (WGS) entry which is preliminary data.</text>
</comment>
<organism evidence="9 10">
    <name type="scientific">Homoserinimonas hongtaonis</name>
    <dbReference type="NCBI Taxonomy" id="2079791"/>
    <lineage>
        <taxon>Bacteria</taxon>
        <taxon>Bacillati</taxon>
        <taxon>Actinomycetota</taxon>
        <taxon>Actinomycetes</taxon>
        <taxon>Micrococcales</taxon>
        <taxon>Microbacteriaceae</taxon>
        <taxon>Homoserinimonas</taxon>
    </lineage>
</organism>
<evidence type="ECO:0000313" key="9">
    <source>
        <dbReference type="EMBL" id="PWB96725.1"/>
    </source>
</evidence>
<evidence type="ECO:0000256" key="2">
    <source>
        <dbReference type="ARBA" id="ARBA00008847"/>
    </source>
</evidence>
<dbReference type="AlphaFoldDB" id="A0A2U1SYM0"/>
<dbReference type="Proteomes" id="UP000244978">
    <property type="component" value="Unassembled WGS sequence"/>
</dbReference>
<dbReference type="EMBL" id="QEEX01000001">
    <property type="protein sequence ID" value="PWB96725.1"/>
    <property type="molecule type" value="Genomic_DNA"/>
</dbReference>
<protein>
    <recommendedName>
        <fullName evidence="7">Orotidine-5'-phosphate decarboxylase</fullName>
        <ecNumber evidence="7">4.1.1.23</ecNumber>
    </recommendedName>
</protein>
<evidence type="ECO:0000256" key="7">
    <source>
        <dbReference type="NCBIfam" id="TIGR02127"/>
    </source>
</evidence>
<evidence type="ECO:0000256" key="5">
    <source>
        <dbReference type="ARBA" id="ARBA00023239"/>
    </source>
</evidence>
<evidence type="ECO:0000256" key="1">
    <source>
        <dbReference type="ARBA" id="ARBA00004861"/>
    </source>
</evidence>
<dbReference type="Pfam" id="PF00215">
    <property type="entry name" value="OMPdecase"/>
    <property type="match status" value="1"/>
</dbReference>
<name>A0A2U1SYM0_9MICO</name>
<comment type="similarity">
    <text evidence="2">Belongs to the OMP decarboxylase family. Type 2 subfamily.</text>
</comment>
<accession>A0A2U1SYM0</accession>
<keyword evidence="4" id="KW-0665">Pyrimidine biosynthesis</keyword>
<dbReference type="GO" id="GO:0006207">
    <property type="term" value="P:'de novo' pyrimidine nucleobase biosynthetic process"/>
    <property type="evidence" value="ECO:0007669"/>
    <property type="project" value="InterPro"/>
</dbReference>
<proteinExistence type="inferred from homology"/>
<reference evidence="10" key="1">
    <citation type="submission" date="2018-04" db="EMBL/GenBank/DDBJ databases">
        <authorList>
            <person name="Liu S."/>
            <person name="Wang Z."/>
            <person name="Li J."/>
        </authorList>
    </citation>
    <scope>NUCLEOTIDE SEQUENCE [LARGE SCALE GENOMIC DNA]</scope>
    <source>
        <strain evidence="10">S1194</strain>
    </source>
</reference>
<keyword evidence="10" id="KW-1185">Reference proteome</keyword>
<evidence type="ECO:0000256" key="3">
    <source>
        <dbReference type="ARBA" id="ARBA00022793"/>
    </source>
</evidence>
<evidence type="ECO:0000256" key="4">
    <source>
        <dbReference type="ARBA" id="ARBA00022975"/>
    </source>
</evidence>
<dbReference type="PANTHER" id="PTHR43375:SF1">
    <property type="entry name" value="OROTIDINE 5'-PHOSPHATE DECARBOXYLASE"/>
    <property type="match status" value="1"/>
</dbReference>
<dbReference type="InterPro" id="IPR013785">
    <property type="entry name" value="Aldolase_TIM"/>
</dbReference>
<dbReference type="PANTHER" id="PTHR43375">
    <property type="entry name" value="OROTIDINE 5'-PHOSPHATE DECARBOXYLASE"/>
    <property type="match status" value="1"/>
</dbReference>
<dbReference type="EC" id="4.1.1.23" evidence="7"/>
<keyword evidence="5" id="KW-0456">Lyase</keyword>
<evidence type="ECO:0000256" key="6">
    <source>
        <dbReference type="ARBA" id="ARBA00049157"/>
    </source>
</evidence>
<dbReference type="NCBIfam" id="TIGR02127">
    <property type="entry name" value="pyrF_sub2"/>
    <property type="match status" value="1"/>
</dbReference>
<gene>
    <name evidence="9" type="primary">pyrF</name>
    <name evidence="9" type="ORF">DF220_01890</name>
</gene>
<dbReference type="GO" id="GO:0004590">
    <property type="term" value="F:orotidine-5'-phosphate decarboxylase activity"/>
    <property type="evidence" value="ECO:0007669"/>
    <property type="project" value="UniProtKB-UniRule"/>
</dbReference>
<sequence>MRRSVQSGSRLSTRFGTRLEDAVERTGRLCVGIDPHPYLLSSWGLSDTAEGIRDFSFRVLDAAQGAAGIIKPQVAFFERHGSAGYAVLEDLLAAARSAGILVIADAKRGDVGTSVEAYGQAWLTPGSPLEADAMTVSAFQGVGSLDAVLALAESSGKGVFVLAATSNPESALIQQAKTSAGTSVSSQIIGELGAWNTTQQTAPDQWGSAGVVLGATVALGDYGVSPRDLENMPILAPGFGHQGAQLSDLRALFGDASRSVLVSASRSILSAGPDGVAGAIAAHSEEIRAAASKASGA</sequence>
<dbReference type="Gene3D" id="3.20.20.70">
    <property type="entry name" value="Aldolase class I"/>
    <property type="match status" value="1"/>
</dbReference>
<dbReference type="SMART" id="SM00934">
    <property type="entry name" value="OMPdecase"/>
    <property type="match status" value="1"/>
</dbReference>
<feature type="domain" description="Orotidine 5'-phosphate decarboxylase" evidence="8">
    <location>
        <begin position="28"/>
        <end position="280"/>
    </location>
</feature>
<dbReference type="SUPFAM" id="SSF51366">
    <property type="entry name" value="Ribulose-phoshate binding barrel"/>
    <property type="match status" value="1"/>
</dbReference>
<dbReference type="InterPro" id="IPR011995">
    <property type="entry name" value="OMPdecase_type-2"/>
</dbReference>
<comment type="catalytic activity">
    <reaction evidence="6">
        <text>orotidine 5'-phosphate + H(+) = UMP + CO2</text>
        <dbReference type="Rhea" id="RHEA:11596"/>
        <dbReference type="ChEBI" id="CHEBI:15378"/>
        <dbReference type="ChEBI" id="CHEBI:16526"/>
        <dbReference type="ChEBI" id="CHEBI:57538"/>
        <dbReference type="ChEBI" id="CHEBI:57865"/>
        <dbReference type="EC" id="4.1.1.23"/>
    </reaction>
</comment>
<dbReference type="CDD" id="cd04725">
    <property type="entry name" value="OMP_decarboxylase_like"/>
    <property type="match status" value="1"/>
</dbReference>
<dbReference type="UniPathway" id="UPA00070">
    <property type="reaction ID" value="UER00120"/>
</dbReference>
<dbReference type="GO" id="GO:0044205">
    <property type="term" value="P:'de novo' UMP biosynthetic process"/>
    <property type="evidence" value="ECO:0007669"/>
    <property type="project" value="UniProtKB-UniPathway"/>
</dbReference>
<evidence type="ECO:0000259" key="8">
    <source>
        <dbReference type="SMART" id="SM00934"/>
    </source>
</evidence>
<comment type="pathway">
    <text evidence="1">Pyrimidine metabolism; UMP biosynthesis via de novo pathway; UMP from orotate: step 2/2.</text>
</comment>
<keyword evidence="3" id="KW-0210">Decarboxylase</keyword>